<dbReference type="PANTHER" id="PTHR11360:SF317">
    <property type="entry name" value="MAJOR FACILITATOR SUPERFAMILY (MFS) PROFILE DOMAIN-CONTAINING PROTEIN-RELATED"/>
    <property type="match status" value="1"/>
</dbReference>
<reference evidence="7 8" key="1">
    <citation type="submission" date="2016-10" db="EMBL/GenBank/DDBJ databases">
        <authorList>
            <person name="Varghese N."/>
            <person name="Submissions S."/>
        </authorList>
    </citation>
    <scope>NUCLEOTIDE SEQUENCE [LARGE SCALE GENOMIC DNA]</scope>
    <source>
        <strain evidence="7 8">GMCC 1.11211</strain>
    </source>
</reference>
<feature type="transmembrane region" description="Helical" evidence="5">
    <location>
        <begin position="85"/>
        <end position="104"/>
    </location>
</feature>
<dbReference type="InterPro" id="IPR036259">
    <property type="entry name" value="MFS_trans_sf"/>
</dbReference>
<keyword evidence="4 5" id="KW-0472">Membrane</keyword>
<evidence type="ECO:0000256" key="4">
    <source>
        <dbReference type="ARBA" id="ARBA00023136"/>
    </source>
</evidence>
<comment type="caution">
    <text evidence="7">The sequence shown here is derived from an EMBL/GenBank/DDBJ whole genome shotgun (WGS) entry which is preliminary data.</text>
</comment>
<dbReference type="Pfam" id="PF07690">
    <property type="entry name" value="MFS_1"/>
    <property type="match status" value="1"/>
</dbReference>
<dbReference type="InterPro" id="IPR011701">
    <property type="entry name" value="MFS"/>
</dbReference>
<dbReference type="Gene3D" id="1.20.1250.20">
    <property type="entry name" value="MFS general substrate transporter like domains"/>
    <property type="match status" value="1"/>
</dbReference>
<evidence type="ECO:0000259" key="6">
    <source>
        <dbReference type="PROSITE" id="PS50850"/>
    </source>
</evidence>
<dbReference type="InterPro" id="IPR050327">
    <property type="entry name" value="Proton-linked_MCT"/>
</dbReference>
<dbReference type="Proteomes" id="UP000199681">
    <property type="component" value="Unassembled WGS sequence"/>
</dbReference>
<keyword evidence="3 5" id="KW-1133">Transmembrane helix</keyword>
<evidence type="ECO:0000313" key="7">
    <source>
        <dbReference type="EMBL" id="SFH50001.1"/>
    </source>
</evidence>
<keyword evidence="2 5" id="KW-0812">Transmembrane</keyword>
<dbReference type="PANTHER" id="PTHR11360">
    <property type="entry name" value="MONOCARBOXYLATE TRANSPORTER"/>
    <property type="match status" value="1"/>
</dbReference>
<evidence type="ECO:0000313" key="8">
    <source>
        <dbReference type="Proteomes" id="UP000199681"/>
    </source>
</evidence>
<gene>
    <name evidence="7" type="ORF">SAMN05216274_106210</name>
</gene>
<dbReference type="EMBL" id="FOPW01000006">
    <property type="protein sequence ID" value="SFH50001.1"/>
    <property type="molecule type" value="Genomic_DNA"/>
</dbReference>
<feature type="domain" description="Major facilitator superfamily (MFS) profile" evidence="6">
    <location>
        <begin position="1"/>
        <end position="130"/>
    </location>
</feature>
<dbReference type="PROSITE" id="PS50850">
    <property type="entry name" value="MFS"/>
    <property type="match status" value="1"/>
</dbReference>
<dbReference type="InterPro" id="IPR020846">
    <property type="entry name" value="MFS_dom"/>
</dbReference>
<name>A0ABY1EDE1_9MICO</name>
<comment type="subcellular location">
    <subcellularLocation>
        <location evidence="1">Cell membrane</location>
        <topology evidence="1">Multi-pass membrane protein</topology>
    </subcellularLocation>
</comment>
<accession>A0ABY1EDE1</accession>
<organism evidence="7 8">
    <name type="scientific">Cryobacterium levicorallinum</name>
    <dbReference type="NCBI Taxonomy" id="995038"/>
    <lineage>
        <taxon>Bacteria</taxon>
        <taxon>Bacillati</taxon>
        <taxon>Actinomycetota</taxon>
        <taxon>Actinomycetes</taxon>
        <taxon>Micrococcales</taxon>
        <taxon>Microbacteriaceae</taxon>
        <taxon>Cryobacterium</taxon>
    </lineage>
</organism>
<dbReference type="SUPFAM" id="SSF103473">
    <property type="entry name" value="MFS general substrate transporter"/>
    <property type="match status" value="1"/>
</dbReference>
<sequence>MSWLDRERTIARPGFNRWLIPPAALAVHLCIGQVYASSVYKTALVEHFDASLTQIGVIFSIAIVMLGLSAAFMGTWVDTNGPRKAMFVAALFWSGGFMIGSVGIFSHQLWLVYLGYGFIGGIGRGKVIWS</sequence>
<evidence type="ECO:0000256" key="3">
    <source>
        <dbReference type="ARBA" id="ARBA00022989"/>
    </source>
</evidence>
<keyword evidence="8" id="KW-1185">Reference proteome</keyword>
<evidence type="ECO:0000256" key="5">
    <source>
        <dbReference type="SAM" id="Phobius"/>
    </source>
</evidence>
<evidence type="ECO:0000256" key="1">
    <source>
        <dbReference type="ARBA" id="ARBA00004651"/>
    </source>
</evidence>
<protein>
    <submittedName>
        <fullName evidence="7">Major Facilitator Superfamily protein</fullName>
    </submittedName>
</protein>
<proteinExistence type="predicted"/>
<evidence type="ECO:0000256" key="2">
    <source>
        <dbReference type="ARBA" id="ARBA00022692"/>
    </source>
</evidence>
<feature type="transmembrane region" description="Helical" evidence="5">
    <location>
        <begin position="52"/>
        <end position="73"/>
    </location>
</feature>